<dbReference type="Proteomes" id="UP000001555">
    <property type="component" value="Unassembled WGS sequence"/>
</dbReference>
<dbReference type="VEuPathDB" id="VectorBase:ISCP_013839"/>
<organism>
    <name type="scientific">Ixodes scapularis</name>
    <name type="common">Black-legged tick</name>
    <name type="synonym">Deer tick</name>
    <dbReference type="NCBI Taxonomy" id="6945"/>
    <lineage>
        <taxon>Eukaryota</taxon>
        <taxon>Metazoa</taxon>
        <taxon>Ecdysozoa</taxon>
        <taxon>Arthropoda</taxon>
        <taxon>Chelicerata</taxon>
        <taxon>Arachnida</taxon>
        <taxon>Acari</taxon>
        <taxon>Parasitiformes</taxon>
        <taxon>Ixodida</taxon>
        <taxon>Ixodoidea</taxon>
        <taxon>Ixodidae</taxon>
        <taxon>Ixodinae</taxon>
        <taxon>Ixodes</taxon>
    </lineage>
</organism>
<protein>
    <submittedName>
        <fullName evidence="1 2">Uncharacterized protein</fullName>
    </submittedName>
</protein>
<dbReference type="EMBL" id="ABJB010210108">
    <property type="status" value="NOT_ANNOTATED_CDS"/>
    <property type="molecule type" value="Genomic_DNA"/>
</dbReference>
<dbReference type="EMBL" id="ABJB010036705">
    <property type="status" value="NOT_ANNOTATED_CDS"/>
    <property type="molecule type" value="Genomic_DNA"/>
</dbReference>
<evidence type="ECO:0000313" key="3">
    <source>
        <dbReference type="Proteomes" id="UP000001555"/>
    </source>
</evidence>
<dbReference type="HOGENOM" id="CLU_1512283_0_0_1"/>
<evidence type="ECO:0000313" key="1">
    <source>
        <dbReference type="EMBL" id="EEC14516.1"/>
    </source>
</evidence>
<dbReference type="InParanoid" id="B7Q6P4"/>
<dbReference type="AlphaFoldDB" id="B7Q6P4"/>
<keyword evidence="3" id="KW-1185">Reference proteome</keyword>
<accession>B7Q6P4</accession>
<dbReference type="PaxDb" id="6945-B7Q6P4"/>
<dbReference type="VEuPathDB" id="VectorBase:ISCW011621"/>
<dbReference type="EMBL" id="ABJB010175929">
    <property type="status" value="NOT_ANNOTATED_CDS"/>
    <property type="molecule type" value="Genomic_DNA"/>
</dbReference>
<sequence>MRPERAPMPTKSGPFCSPPETTLHENENIATECQHYCFDESSPRLTYKRKKYNVKNGLKCLRKEDRKVKTCRNGTCSGEYKEDECKRKMLAVYSRTNVVETCTVKCKNNSNIQVDNGTMCALRTPTRSIWSWIWGAETFVEEIADSSVSLHCVMQRRHDHAPRGGTIVPLSVLSREKP</sequence>
<evidence type="ECO:0000313" key="2">
    <source>
        <dbReference type="EnsemblMetazoa" id="ISCW011621-PA"/>
    </source>
</evidence>
<reference evidence="1 3" key="1">
    <citation type="submission" date="2008-03" db="EMBL/GenBank/DDBJ databases">
        <title>Annotation of Ixodes scapularis.</title>
        <authorList>
            <consortium name="Ixodes scapularis Genome Project Consortium"/>
            <person name="Caler E."/>
            <person name="Hannick L.I."/>
            <person name="Bidwell S."/>
            <person name="Joardar V."/>
            <person name="Thiagarajan M."/>
            <person name="Amedeo P."/>
            <person name="Galinsky K.J."/>
            <person name="Schobel S."/>
            <person name="Inman J."/>
            <person name="Hostetler J."/>
            <person name="Miller J."/>
            <person name="Hammond M."/>
            <person name="Megy K."/>
            <person name="Lawson D."/>
            <person name="Kodira C."/>
            <person name="Sutton G."/>
            <person name="Meyer J."/>
            <person name="Hill C.A."/>
            <person name="Birren B."/>
            <person name="Nene V."/>
            <person name="Collins F."/>
            <person name="Alarcon-Chaidez F."/>
            <person name="Wikel S."/>
            <person name="Strausberg R."/>
        </authorList>
    </citation>
    <scope>NUCLEOTIDE SEQUENCE [LARGE SCALE GENOMIC DNA]</scope>
    <source>
        <strain evidence="3">Wikel</strain>
        <strain evidence="1">Wikel colony</strain>
    </source>
</reference>
<dbReference type="EMBL" id="ABJB010359524">
    <property type="status" value="NOT_ANNOTATED_CDS"/>
    <property type="molecule type" value="Genomic_DNA"/>
</dbReference>
<dbReference type="EMBL" id="ABJB010419563">
    <property type="status" value="NOT_ANNOTATED_CDS"/>
    <property type="molecule type" value="Genomic_DNA"/>
</dbReference>
<reference evidence="2" key="2">
    <citation type="submission" date="2020-05" db="UniProtKB">
        <authorList>
            <consortium name="EnsemblMetazoa"/>
        </authorList>
    </citation>
    <scope>IDENTIFICATION</scope>
    <source>
        <strain evidence="2">wikel</strain>
    </source>
</reference>
<dbReference type="EMBL" id="DS869247">
    <property type="protein sequence ID" value="EEC14516.1"/>
    <property type="molecule type" value="Genomic_DNA"/>
</dbReference>
<gene>
    <name evidence="1" type="ORF">IscW_ISCW011621</name>
</gene>
<name>B7Q6P4_IXOSC</name>
<dbReference type="EnsemblMetazoa" id="ISCW011621-RA">
    <property type="protein sequence ID" value="ISCW011621-PA"/>
    <property type="gene ID" value="ISCW011621"/>
</dbReference>
<proteinExistence type="predicted"/>
<dbReference type="EMBL" id="ABJB010619366">
    <property type="status" value="NOT_ANNOTATED_CDS"/>
    <property type="molecule type" value="Genomic_DNA"/>
</dbReference>